<gene>
    <name evidence="9" type="ORF">M413DRAFT_445262</name>
</gene>
<reference evidence="9 10" key="1">
    <citation type="submission" date="2014-04" db="EMBL/GenBank/DDBJ databases">
        <authorList>
            <consortium name="DOE Joint Genome Institute"/>
            <person name="Kuo A."/>
            <person name="Gay G."/>
            <person name="Dore J."/>
            <person name="Kohler A."/>
            <person name="Nagy L.G."/>
            <person name="Floudas D."/>
            <person name="Copeland A."/>
            <person name="Barry K.W."/>
            <person name="Cichocki N."/>
            <person name="Veneault-Fourrey C."/>
            <person name="LaButti K."/>
            <person name="Lindquist E.A."/>
            <person name="Lipzen A."/>
            <person name="Lundell T."/>
            <person name="Morin E."/>
            <person name="Murat C."/>
            <person name="Sun H."/>
            <person name="Tunlid A."/>
            <person name="Henrissat B."/>
            <person name="Grigoriev I.V."/>
            <person name="Hibbett D.S."/>
            <person name="Martin F."/>
            <person name="Nordberg H.P."/>
            <person name="Cantor M.N."/>
            <person name="Hua S.X."/>
        </authorList>
    </citation>
    <scope>NUCLEOTIDE SEQUENCE [LARGE SCALE GENOMIC DNA]</scope>
    <source>
        <strain evidence="10">h7</strain>
    </source>
</reference>
<evidence type="ECO:0000256" key="6">
    <source>
        <dbReference type="ARBA" id="ARBA00023242"/>
    </source>
</evidence>
<protein>
    <recommendedName>
        <fullName evidence="8">PCI domain-containing protein</fullName>
    </recommendedName>
</protein>
<organism evidence="9 10">
    <name type="scientific">Hebeloma cylindrosporum</name>
    <dbReference type="NCBI Taxonomy" id="76867"/>
    <lineage>
        <taxon>Eukaryota</taxon>
        <taxon>Fungi</taxon>
        <taxon>Dikarya</taxon>
        <taxon>Basidiomycota</taxon>
        <taxon>Agaricomycotina</taxon>
        <taxon>Agaricomycetes</taxon>
        <taxon>Agaricomycetidae</taxon>
        <taxon>Agaricales</taxon>
        <taxon>Agaricineae</taxon>
        <taxon>Hymenogastraceae</taxon>
        <taxon>Hebeloma</taxon>
    </lineage>
</organism>
<dbReference type="Pfam" id="PF10602">
    <property type="entry name" value="RPN7"/>
    <property type="match status" value="1"/>
</dbReference>
<dbReference type="InterPro" id="IPR045135">
    <property type="entry name" value="Rpn7_N"/>
</dbReference>
<dbReference type="OrthoDB" id="422427at2759"/>
<dbReference type="STRING" id="686832.A0A0C2YJL8"/>
<dbReference type="PANTHER" id="PTHR14145:SF2">
    <property type="entry name" value="COP9 SIGNALOSOME COMPLEX SUBUNIT 1"/>
    <property type="match status" value="1"/>
</dbReference>
<dbReference type="AlphaFoldDB" id="A0A0C2YJL8"/>
<dbReference type="InterPro" id="IPR000717">
    <property type="entry name" value="PCI_dom"/>
</dbReference>
<dbReference type="Proteomes" id="UP000053424">
    <property type="component" value="Unassembled WGS sequence"/>
</dbReference>
<dbReference type="PANTHER" id="PTHR14145">
    <property type="entry name" value="26S PROTESOME SUBUNIT 6"/>
    <property type="match status" value="1"/>
</dbReference>
<dbReference type="GO" id="GO:0005737">
    <property type="term" value="C:cytoplasm"/>
    <property type="evidence" value="ECO:0007669"/>
    <property type="project" value="UniProtKB-SubCell"/>
</dbReference>
<keyword evidence="4" id="KW-0963">Cytoplasm</keyword>
<evidence type="ECO:0000256" key="5">
    <source>
        <dbReference type="ARBA" id="ARBA00022790"/>
    </source>
</evidence>
<evidence type="ECO:0000256" key="1">
    <source>
        <dbReference type="ARBA" id="ARBA00004123"/>
    </source>
</evidence>
<name>A0A0C2YJL8_HEBCY</name>
<dbReference type="EMBL" id="KN831780">
    <property type="protein sequence ID" value="KIM41217.1"/>
    <property type="molecule type" value="Genomic_DNA"/>
</dbReference>
<dbReference type="HOGENOM" id="CLU_022348_1_0_1"/>
<evidence type="ECO:0000313" key="9">
    <source>
        <dbReference type="EMBL" id="KIM41217.1"/>
    </source>
</evidence>
<feature type="region of interest" description="Disordered" evidence="7">
    <location>
        <begin position="217"/>
        <end position="241"/>
    </location>
</feature>
<evidence type="ECO:0000256" key="7">
    <source>
        <dbReference type="SAM" id="MobiDB-lite"/>
    </source>
</evidence>
<dbReference type="Pfam" id="PF01399">
    <property type="entry name" value="PCI"/>
    <property type="match status" value="1"/>
</dbReference>
<comment type="similarity">
    <text evidence="3">Belongs to the CSN1 family.</text>
</comment>
<feature type="domain" description="PCI" evidence="8">
    <location>
        <begin position="263"/>
        <end position="435"/>
    </location>
</feature>
<dbReference type="PROSITE" id="PS50250">
    <property type="entry name" value="PCI"/>
    <property type="match status" value="1"/>
</dbReference>
<dbReference type="GO" id="GO:0008180">
    <property type="term" value="C:COP9 signalosome"/>
    <property type="evidence" value="ECO:0007669"/>
    <property type="project" value="UniProtKB-KW"/>
</dbReference>
<evidence type="ECO:0000256" key="3">
    <source>
        <dbReference type="ARBA" id="ARBA00008793"/>
    </source>
</evidence>
<reference evidence="10" key="2">
    <citation type="submission" date="2015-01" db="EMBL/GenBank/DDBJ databases">
        <title>Evolutionary Origins and Diversification of the Mycorrhizal Mutualists.</title>
        <authorList>
            <consortium name="DOE Joint Genome Institute"/>
            <consortium name="Mycorrhizal Genomics Consortium"/>
            <person name="Kohler A."/>
            <person name="Kuo A."/>
            <person name="Nagy L.G."/>
            <person name="Floudas D."/>
            <person name="Copeland A."/>
            <person name="Barry K.W."/>
            <person name="Cichocki N."/>
            <person name="Veneault-Fourrey C."/>
            <person name="LaButti K."/>
            <person name="Lindquist E.A."/>
            <person name="Lipzen A."/>
            <person name="Lundell T."/>
            <person name="Morin E."/>
            <person name="Murat C."/>
            <person name="Riley R."/>
            <person name="Ohm R."/>
            <person name="Sun H."/>
            <person name="Tunlid A."/>
            <person name="Henrissat B."/>
            <person name="Grigoriev I.V."/>
            <person name="Hibbett D.S."/>
            <person name="Martin F."/>
        </authorList>
    </citation>
    <scope>NUCLEOTIDE SEQUENCE [LARGE SCALE GENOMIC DNA]</scope>
    <source>
        <strain evidence="10">h7</strain>
    </source>
</reference>
<keyword evidence="6" id="KW-0539">Nucleus</keyword>
<dbReference type="InterPro" id="IPR036390">
    <property type="entry name" value="WH_DNA-bd_sf"/>
</dbReference>
<sequence length="501" mass="56187">MDIDRLEESQEVIHKNYSRRGAVPVDDGHPFDLEGYISNYSGRTAIDRLIHIMMICPSIAPDAFQLCVQHIHQSRDPALYQNLLQAYEQLATSSDLPLPNMMDLAQLDTKWADEIMEKNKADRVKLEVELKTYSNNMIKESIRMAHRDLGDFYRATGDYGTSLKHYTKSREFCTTSQHVLEMCMSILELLIEQRNYSHLTTYVFKADAAIDATTSAAVPAPGSTPAAPPPAATAGSKKKSVERDNVQAKLDLATALSHLGQGSYEKAAQYFLRVDSPRDLGDWVGKLIAPGDIAIYGTLTALSSFPRSTIKARILENSVFGAYIEQEPYVRELIEAYMNSNFKVALDLLNRYSTRHFADIHLSPHVQELTAHVRNSAVVLYFQPFASIKLERMSAAFGWSVEEVEWHVVNLIQAGEIHGRVDSQNKILHAKKTNYRDELFARTIKAGTEIQSANRKILLRMRLQQADLIVKAPKGSNHPSNLVMHPGNPVMAMGAPESFLI</sequence>
<evidence type="ECO:0000256" key="4">
    <source>
        <dbReference type="ARBA" id="ARBA00022490"/>
    </source>
</evidence>
<keyword evidence="5" id="KW-0736">Signalosome</keyword>
<keyword evidence="10" id="KW-1185">Reference proteome</keyword>
<dbReference type="InterPro" id="IPR019585">
    <property type="entry name" value="Rpn7/CSN1"/>
</dbReference>
<proteinExistence type="inferred from homology"/>
<dbReference type="Gene3D" id="1.25.40.570">
    <property type="match status" value="1"/>
</dbReference>
<comment type="subcellular location">
    <subcellularLocation>
        <location evidence="2">Cytoplasm</location>
    </subcellularLocation>
    <subcellularLocation>
        <location evidence="1">Nucleus</location>
    </subcellularLocation>
</comment>
<accession>A0A0C2YJL8</accession>
<evidence type="ECO:0000256" key="2">
    <source>
        <dbReference type="ARBA" id="ARBA00004496"/>
    </source>
</evidence>
<dbReference type="SMART" id="SM00088">
    <property type="entry name" value="PINT"/>
    <property type="match status" value="1"/>
</dbReference>
<evidence type="ECO:0000313" key="10">
    <source>
        <dbReference type="Proteomes" id="UP000053424"/>
    </source>
</evidence>
<dbReference type="SUPFAM" id="SSF46785">
    <property type="entry name" value="Winged helix' DNA-binding domain"/>
    <property type="match status" value="1"/>
</dbReference>
<evidence type="ECO:0000259" key="8">
    <source>
        <dbReference type="PROSITE" id="PS50250"/>
    </source>
</evidence>